<comment type="caution">
    <text evidence="1">The sequence shown here is derived from an EMBL/GenBank/DDBJ whole genome shotgun (WGS) entry which is preliminary data.</text>
</comment>
<reference evidence="1" key="1">
    <citation type="submission" date="2020-04" db="EMBL/GenBank/DDBJ databases">
        <authorList>
            <person name="Broberg M."/>
        </authorList>
    </citation>
    <scope>NUCLEOTIDE SEQUENCE</scope>
</reference>
<evidence type="ECO:0000313" key="1">
    <source>
        <dbReference type="EMBL" id="CAG9950321.1"/>
    </source>
</evidence>
<sequence>MTHQQIPVDEYVTDMLRDQKATRVAVFLRTKSPLYPIPTNDVLATACFTLAADPIESRAKLMTVWK</sequence>
<name>A0ACA9UAF5_BIOOC</name>
<organism evidence="1 2">
    <name type="scientific">Clonostachys rosea f. rosea IK726</name>
    <dbReference type="NCBI Taxonomy" id="1349383"/>
    <lineage>
        <taxon>Eukaryota</taxon>
        <taxon>Fungi</taxon>
        <taxon>Dikarya</taxon>
        <taxon>Ascomycota</taxon>
        <taxon>Pezizomycotina</taxon>
        <taxon>Sordariomycetes</taxon>
        <taxon>Hypocreomycetidae</taxon>
        <taxon>Hypocreales</taxon>
        <taxon>Bionectriaceae</taxon>
        <taxon>Clonostachys</taxon>
    </lineage>
</organism>
<gene>
    <name evidence="1" type="ORF">CRV2_00018762</name>
</gene>
<accession>A0ACA9UAF5</accession>
<reference evidence="1" key="2">
    <citation type="submission" date="2021-10" db="EMBL/GenBank/DDBJ databases">
        <authorList>
            <person name="Piombo E."/>
        </authorList>
    </citation>
    <scope>NUCLEOTIDE SEQUENCE</scope>
</reference>
<evidence type="ECO:0000313" key="2">
    <source>
        <dbReference type="Proteomes" id="UP000836387"/>
    </source>
</evidence>
<protein>
    <submittedName>
        <fullName evidence="1">Uncharacterized protein</fullName>
    </submittedName>
</protein>
<dbReference type="EMBL" id="CADEHS020000164">
    <property type="protein sequence ID" value="CAG9950321.1"/>
    <property type="molecule type" value="Genomic_DNA"/>
</dbReference>
<keyword evidence="2" id="KW-1185">Reference proteome</keyword>
<dbReference type="Proteomes" id="UP000836387">
    <property type="component" value="Unassembled WGS sequence"/>
</dbReference>
<proteinExistence type="predicted"/>